<dbReference type="InterPro" id="IPR004564">
    <property type="entry name" value="OM_lipoprot_carrier_LolA-like"/>
</dbReference>
<proteinExistence type="predicted"/>
<feature type="signal peptide" evidence="2">
    <location>
        <begin position="1"/>
        <end position="21"/>
    </location>
</feature>
<dbReference type="PANTHER" id="PTHR35869:SF1">
    <property type="entry name" value="OUTER-MEMBRANE LIPOPROTEIN CARRIER PROTEIN"/>
    <property type="match status" value="1"/>
</dbReference>
<sequence length="199" mass="22061">MKKLLAMLALLTAVAAQPASATLQQLTSHLQATDTMTARFSQTGADGRTVNGRLYLERPGKIRFQYQKGIPLLVVANGRSLDVVDYEVDQVQRYPIGETPLSVLLDPNAELAKFAEVKSSSADALVIEARDRKHPEYGIITLFFERDGAAPGDLLLHGWNVVDSQGNNTRVVLSDVKFNVDLPKNAFRYTDPRGPRRRR</sequence>
<gene>
    <name evidence="3" type="ORF">B5C34_04420</name>
</gene>
<name>A0A219B4Q3_9SPHN</name>
<evidence type="ECO:0000256" key="2">
    <source>
        <dbReference type="SAM" id="SignalP"/>
    </source>
</evidence>
<dbReference type="PANTHER" id="PTHR35869">
    <property type="entry name" value="OUTER-MEMBRANE LIPOPROTEIN CARRIER PROTEIN"/>
    <property type="match status" value="1"/>
</dbReference>
<keyword evidence="4" id="KW-1185">Reference proteome</keyword>
<dbReference type="STRING" id="1234595.C725_0940"/>
<comment type="caution">
    <text evidence="3">The sequence shown here is derived from an EMBL/GenBank/DDBJ whole genome shotgun (WGS) entry which is preliminary data.</text>
</comment>
<reference evidence="4" key="1">
    <citation type="submission" date="2017-05" db="EMBL/GenBank/DDBJ databases">
        <authorList>
            <person name="Lin X."/>
        </authorList>
    </citation>
    <scope>NUCLEOTIDE SEQUENCE [LARGE SCALE GENOMIC DNA]</scope>
    <source>
        <strain evidence="4">JLT2012</strain>
    </source>
</reference>
<evidence type="ECO:0000313" key="3">
    <source>
        <dbReference type="EMBL" id="OWV32769.1"/>
    </source>
</evidence>
<dbReference type="CDD" id="cd16325">
    <property type="entry name" value="LolA"/>
    <property type="match status" value="1"/>
</dbReference>
<evidence type="ECO:0000313" key="4">
    <source>
        <dbReference type="Proteomes" id="UP000198462"/>
    </source>
</evidence>
<dbReference type="EMBL" id="NFZT01000001">
    <property type="protein sequence ID" value="OWV32769.1"/>
    <property type="molecule type" value="Genomic_DNA"/>
</dbReference>
<dbReference type="OrthoDB" id="9800501at2"/>
<dbReference type="SUPFAM" id="SSF89392">
    <property type="entry name" value="Prokaryotic lipoproteins and lipoprotein localization factors"/>
    <property type="match status" value="1"/>
</dbReference>
<evidence type="ECO:0000256" key="1">
    <source>
        <dbReference type="ARBA" id="ARBA00022729"/>
    </source>
</evidence>
<dbReference type="RefSeq" id="WP_088711561.1">
    <property type="nucleotide sequence ID" value="NZ_NFZT01000001.1"/>
</dbReference>
<organism evidence="3 4">
    <name type="scientific">Pacificimonas flava</name>
    <dbReference type="NCBI Taxonomy" id="1234595"/>
    <lineage>
        <taxon>Bacteria</taxon>
        <taxon>Pseudomonadati</taxon>
        <taxon>Pseudomonadota</taxon>
        <taxon>Alphaproteobacteria</taxon>
        <taxon>Sphingomonadales</taxon>
        <taxon>Sphingosinicellaceae</taxon>
        <taxon>Pacificimonas</taxon>
    </lineage>
</organism>
<dbReference type="Proteomes" id="UP000198462">
    <property type="component" value="Unassembled WGS sequence"/>
</dbReference>
<dbReference type="InterPro" id="IPR029046">
    <property type="entry name" value="LolA/LolB/LppX"/>
</dbReference>
<dbReference type="Gene3D" id="2.50.20.10">
    <property type="entry name" value="Lipoprotein localisation LolA/LolB/LppX"/>
    <property type="match status" value="1"/>
</dbReference>
<keyword evidence="1 2" id="KW-0732">Signal</keyword>
<feature type="chain" id="PRO_5012939761" evidence="2">
    <location>
        <begin position="22"/>
        <end position="199"/>
    </location>
</feature>
<protein>
    <submittedName>
        <fullName evidence="3">Cell envelope biogenesis protein LolA</fullName>
    </submittedName>
</protein>
<accession>A0A219B4Q3</accession>
<dbReference type="AlphaFoldDB" id="A0A219B4Q3"/>
<dbReference type="Pfam" id="PF03548">
    <property type="entry name" value="LolA"/>
    <property type="match status" value="1"/>
</dbReference>